<dbReference type="SUPFAM" id="SSF47384">
    <property type="entry name" value="Homodimeric domain of signal transducing histidine kinase"/>
    <property type="match status" value="1"/>
</dbReference>
<dbReference type="GO" id="GO:0005886">
    <property type="term" value="C:plasma membrane"/>
    <property type="evidence" value="ECO:0007669"/>
    <property type="project" value="TreeGrafter"/>
</dbReference>
<dbReference type="GO" id="GO:0000155">
    <property type="term" value="F:phosphorelay sensor kinase activity"/>
    <property type="evidence" value="ECO:0007669"/>
    <property type="project" value="InterPro"/>
</dbReference>
<dbReference type="SUPFAM" id="SSF55874">
    <property type="entry name" value="ATPase domain of HSP90 chaperone/DNA topoisomerase II/histidine kinase"/>
    <property type="match status" value="1"/>
</dbReference>
<evidence type="ECO:0000259" key="7">
    <source>
        <dbReference type="PROSITE" id="PS50109"/>
    </source>
</evidence>
<name>A0AAD1Y4R3_EUPCR</name>
<evidence type="ECO:0000256" key="6">
    <source>
        <dbReference type="SAM" id="Phobius"/>
    </source>
</evidence>
<dbReference type="Gene3D" id="3.30.565.10">
    <property type="entry name" value="Histidine kinase-like ATPase, C-terminal domain"/>
    <property type="match status" value="1"/>
</dbReference>
<reference evidence="8" key="1">
    <citation type="submission" date="2023-07" db="EMBL/GenBank/DDBJ databases">
        <authorList>
            <consortium name="AG Swart"/>
            <person name="Singh M."/>
            <person name="Singh A."/>
            <person name="Seah K."/>
            <person name="Emmerich C."/>
        </authorList>
    </citation>
    <scope>NUCLEOTIDE SEQUENCE</scope>
    <source>
        <strain evidence="8">DP1</strain>
    </source>
</reference>
<dbReference type="CDD" id="cd00082">
    <property type="entry name" value="HisKA"/>
    <property type="match status" value="1"/>
</dbReference>
<dbReference type="PANTHER" id="PTHR43047">
    <property type="entry name" value="TWO-COMPONENT HISTIDINE PROTEIN KINASE"/>
    <property type="match status" value="1"/>
</dbReference>
<keyword evidence="3" id="KW-0597">Phosphoprotein</keyword>
<dbReference type="EC" id="2.7.13.3" evidence="2"/>
<organism evidence="8 9">
    <name type="scientific">Euplotes crassus</name>
    <dbReference type="NCBI Taxonomy" id="5936"/>
    <lineage>
        <taxon>Eukaryota</taxon>
        <taxon>Sar</taxon>
        <taxon>Alveolata</taxon>
        <taxon>Ciliophora</taxon>
        <taxon>Intramacronucleata</taxon>
        <taxon>Spirotrichea</taxon>
        <taxon>Hypotrichia</taxon>
        <taxon>Euplotida</taxon>
        <taxon>Euplotidae</taxon>
        <taxon>Moneuplotes</taxon>
    </lineage>
</organism>
<dbReference type="PANTHER" id="PTHR43047:SF72">
    <property type="entry name" value="OSMOSENSING HISTIDINE PROTEIN KINASE SLN1"/>
    <property type="match status" value="1"/>
</dbReference>
<comment type="caution">
    <text evidence="8">The sequence shown here is derived from an EMBL/GenBank/DDBJ whole genome shotgun (WGS) entry which is preliminary data.</text>
</comment>
<dbReference type="InterPro" id="IPR004358">
    <property type="entry name" value="Sig_transdc_His_kin-like_C"/>
</dbReference>
<feature type="transmembrane region" description="Helical" evidence="6">
    <location>
        <begin position="75"/>
        <end position="94"/>
    </location>
</feature>
<dbReference type="PRINTS" id="PR00344">
    <property type="entry name" value="BCTRLSENSOR"/>
</dbReference>
<proteinExistence type="predicted"/>
<dbReference type="Pfam" id="PF00512">
    <property type="entry name" value="HisKA"/>
    <property type="match status" value="1"/>
</dbReference>
<comment type="catalytic activity">
    <reaction evidence="1">
        <text>ATP + protein L-histidine = ADP + protein N-phospho-L-histidine.</text>
        <dbReference type="EC" id="2.7.13.3"/>
    </reaction>
</comment>
<dbReference type="InterPro" id="IPR036890">
    <property type="entry name" value="HATPase_C_sf"/>
</dbReference>
<gene>
    <name evidence="8" type="ORF">ECRASSUSDP1_LOCUS26254</name>
</gene>
<evidence type="ECO:0000256" key="5">
    <source>
        <dbReference type="ARBA" id="ARBA00022777"/>
    </source>
</evidence>
<dbReference type="SMART" id="SM00388">
    <property type="entry name" value="HisKA"/>
    <property type="match status" value="1"/>
</dbReference>
<keyword evidence="6" id="KW-0472">Membrane</keyword>
<evidence type="ECO:0000313" key="9">
    <source>
        <dbReference type="Proteomes" id="UP001295684"/>
    </source>
</evidence>
<dbReference type="PROSITE" id="PS50109">
    <property type="entry name" value="HIS_KIN"/>
    <property type="match status" value="1"/>
</dbReference>
<keyword evidence="6" id="KW-1133">Transmembrane helix</keyword>
<keyword evidence="5" id="KW-0418">Kinase</keyword>
<protein>
    <recommendedName>
        <fullName evidence="2">histidine kinase</fullName>
        <ecNumber evidence="2">2.7.13.3</ecNumber>
    </recommendedName>
</protein>
<dbReference type="EMBL" id="CAMPGE010027060">
    <property type="protein sequence ID" value="CAI2384720.1"/>
    <property type="molecule type" value="Genomic_DNA"/>
</dbReference>
<sequence length="708" mass="80823">MSSQATNFLKLSTTVSGLSRSGNNWLVLMDVLRYVITSVMVSVTIFQQDKFIQRAIILVVDLVMFHLLEKGIKKYNWLANNCGLIISTMLYIQMTEINCKFPIFRINEGYLFQITASLVFSTCVTTNWKVGCLNQVLLHIFGLVRLKTTFGILSDYYYAGSFVSLVIYIFGSYCYSNTLKELFIASCKQHKTLNGQKAILNGLPEGVLIVSQDSRECKFANPKVKETLDIHSFYKSNLNKDLLNEVQANIERELDAIIEKSSFADSNSHRKANRRQHKGFTDLLEDFSVKYKGIQFNPDELSQLGDQDRSDQSQMSKFGDYRHGHLTLAQFLDRERESIAHEGSYSKESKINIKYIADHLNQDLEPQQREFVVKTTIIDENAISDEDVLFMHMFVETTQISQLEEAKAQNHYQRQMLSNVSHEFRTPLNSITASLELMRMQDLGHSNRLVRIASSSCSILGMLVEDILDHAKLESGVFQINEEVFTITQCLNEIQEVFTLQADGKGLELRIDIQDKLKELPIMSDKGRLKQVIMNLVSNALKFTDRGSITIEICERLNQQELQNYEESKSAEQNSFKDHFIQNSGCDIAELPYEDLADIQSRHDCTEYFFHTNRSVLRKDDEPDNEFTQTMDITLKVIDTGIGISKADQKSLFKLFGKLSSNHNRNKTGCGLGLTICKKIIEKLGGNIHLSSIENFGTTVECHFLCKY</sequence>
<evidence type="ECO:0000256" key="3">
    <source>
        <dbReference type="ARBA" id="ARBA00022553"/>
    </source>
</evidence>
<evidence type="ECO:0000256" key="2">
    <source>
        <dbReference type="ARBA" id="ARBA00012438"/>
    </source>
</evidence>
<keyword evidence="4" id="KW-0808">Transferase</keyword>
<dbReference type="InterPro" id="IPR005467">
    <property type="entry name" value="His_kinase_dom"/>
</dbReference>
<evidence type="ECO:0000313" key="8">
    <source>
        <dbReference type="EMBL" id="CAI2384720.1"/>
    </source>
</evidence>
<evidence type="ECO:0000256" key="4">
    <source>
        <dbReference type="ARBA" id="ARBA00022679"/>
    </source>
</evidence>
<dbReference type="GO" id="GO:0009927">
    <property type="term" value="F:histidine phosphotransfer kinase activity"/>
    <property type="evidence" value="ECO:0007669"/>
    <property type="project" value="TreeGrafter"/>
</dbReference>
<feature type="transmembrane region" description="Helical" evidence="6">
    <location>
        <begin position="156"/>
        <end position="175"/>
    </location>
</feature>
<keyword evidence="9" id="KW-1185">Reference proteome</keyword>
<feature type="domain" description="Histidine kinase" evidence="7">
    <location>
        <begin position="419"/>
        <end position="700"/>
    </location>
</feature>
<dbReference type="Pfam" id="PF02518">
    <property type="entry name" value="HATPase_c"/>
    <property type="match status" value="1"/>
</dbReference>
<evidence type="ECO:0000256" key="1">
    <source>
        <dbReference type="ARBA" id="ARBA00000085"/>
    </source>
</evidence>
<dbReference type="Gene3D" id="1.10.287.130">
    <property type="match status" value="1"/>
</dbReference>
<dbReference type="SMART" id="SM00387">
    <property type="entry name" value="HATPase_c"/>
    <property type="match status" value="1"/>
</dbReference>
<feature type="transmembrane region" description="Helical" evidence="6">
    <location>
        <begin position="51"/>
        <end position="68"/>
    </location>
</feature>
<dbReference type="InterPro" id="IPR003594">
    <property type="entry name" value="HATPase_dom"/>
</dbReference>
<dbReference type="Proteomes" id="UP001295684">
    <property type="component" value="Unassembled WGS sequence"/>
</dbReference>
<accession>A0AAD1Y4R3</accession>
<dbReference type="InterPro" id="IPR003661">
    <property type="entry name" value="HisK_dim/P_dom"/>
</dbReference>
<dbReference type="InterPro" id="IPR036097">
    <property type="entry name" value="HisK_dim/P_sf"/>
</dbReference>
<dbReference type="AlphaFoldDB" id="A0AAD1Y4R3"/>
<feature type="transmembrane region" description="Helical" evidence="6">
    <location>
        <begin position="25"/>
        <end position="45"/>
    </location>
</feature>
<keyword evidence="6" id="KW-0812">Transmembrane</keyword>